<feature type="repeat" description="ANK" evidence="3">
    <location>
        <begin position="875"/>
        <end position="907"/>
    </location>
</feature>
<sequence>MMMLHFLILKVQFTVYSSRIVIVEKSVKMRINPKVRVVNSKMNKLAVAVNEKRIFDVAKALRDGASPDAMYKGKGMIHIAAEKNYYVILKLLILHNVSLEKTMSTDTEDDLTALHVAVIHDHNDIVGLLTKAGADVNKKTKNGQTPLDIAREKDHCVHHLENIENLFNNVASGKVPYGISDIDITLFRDSDEKTLVHIAAEKGLNGSYFNQFLLEDKTVLCLKDKNGWTPLHLAASNGHVNTVRFLLKTGAELSPSVIEIAHESVVPYLKNHATEALIEAAFDLNLDGVKQALANGANGSPCLLEAVSEHNRAVTSLLLEAGVDPNEVDEDGNTALHIFLLHDQHFMIFLMSQAMKSLLEKVDSSILNKNGVTALGLAIARGSTDAVLVFLEAGWRDYDNEKFQILALHYASKQGLMDDVSILISKGVPVNVKDEFDKTALHLSCERGHSDVANALIKAKADVNCQDKSGKTSVHYAAENGHKNIVKILIENGCDLNIKDKTGRMPMNSCYAKDWTEVLQLIQTSGVEFNYDMLILDSVAKNDEEMFELALSKTSDITAWKMTPLHHAVDGGHCELVKMLIQDESDLEITDIYDRTPFHLAVIKRKQDIISYFIERKGKSKTDANEESLKFIEALRDSKKPSLVHGSFRVDYITGELYTPLQYAAINGCYDVAEFFLKFSQNVDTQTEFYGETALHLAAKKGHTDIVKLLIEFGKADPNIPNYFGNLPIESAVYYYFPDTVKYLMDHGTEKLEGAVCTAILYGHKDLIELLDPDRDYLSDPDNIYRAVGSGHLEIMSLFKDMDKSLVPEDLDYFGYDVMHSPLHYAAKLGHTDIARILIERGICDVNGAYGKSSGDDKSLEEEWSEKDDKEIEGDRKTPLHFAVMFGHFSVAKLLLENGADVKALDASEQTPLHLAKDEALYRFLLHYERNVEPDPTKNTSLHIAVSLNDIKTVTALVGTSPLSKDSAEQTPLHYAARQGSVKIMEILMSRISFYDDVDSVGRTALHYAAESCSYDIIVMLINQGASKNVEDKDGSTPLNISYRKQDIQSLEFLLAIGCVFNFTALLYDSAGLGDRNRFIEAIAAGAVVDDEYISAFHAAAQNGHNEIVTHIIDTFNVDINATSGEENMTALHYAAAGNHINVMELLIDKGADKNCKDKSNRTILHYAAKENHQSIVMTFNISTGNKDIDGKTPLHVAAEHGYCDVVNALIDKGAAVNSQDISLSTPLHYAVQNNHKDAVRVLLEGKATPFCKDKVFDDNNLMLMYW</sequence>
<proteinExistence type="predicted"/>
<feature type="repeat" description="ANK" evidence="3">
    <location>
        <begin position="560"/>
        <end position="592"/>
    </location>
</feature>
<name>A0A1X7VD36_AMPQE</name>
<dbReference type="SMART" id="SM00248">
    <property type="entry name" value="ANK"/>
    <property type="match status" value="27"/>
</dbReference>
<keyword evidence="2 3" id="KW-0040">ANK repeat</keyword>
<dbReference type="PROSITE" id="PS50088">
    <property type="entry name" value="ANK_REPEAT"/>
    <property type="match status" value="14"/>
</dbReference>
<feature type="repeat" description="ANK" evidence="3">
    <location>
        <begin position="968"/>
        <end position="1000"/>
    </location>
</feature>
<feature type="repeat" description="ANK" evidence="3">
    <location>
        <begin position="226"/>
        <end position="254"/>
    </location>
</feature>
<dbReference type="STRING" id="400682.A0A1X7VD36"/>
<feature type="repeat" description="ANK" evidence="3">
    <location>
        <begin position="1223"/>
        <end position="1255"/>
    </location>
</feature>
<accession>A0A1X7VD36</accession>
<dbReference type="PANTHER" id="PTHR24198:SF165">
    <property type="entry name" value="ANKYRIN REPEAT-CONTAINING PROTEIN-RELATED"/>
    <property type="match status" value="1"/>
</dbReference>
<dbReference type="InParanoid" id="A0A1X7VD36"/>
<feature type="repeat" description="ANK" evidence="3">
    <location>
        <begin position="407"/>
        <end position="435"/>
    </location>
</feature>
<evidence type="ECO:0000256" key="5">
    <source>
        <dbReference type="SAM" id="SignalP"/>
    </source>
</evidence>
<feature type="chain" id="PRO_5013050143" evidence="5">
    <location>
        <begin position="18"/>
        <end position="1267"/>
    </location>
</feature>
<evidence type="ECO:0000256" key="4">
    <source>
        <dbReference type="SAM" id="MobiDB-lite"/>
    </source>
</evidence>
<feature type="repeat" description="ANK" evidence="3">
    <location>
        <begin position="1190"/>
        <end position="1222"/>
    </location>
</feature>
<reference evidence="6" key="1">
    <citation type="submission" date="2017-05" db="UniProtKB">
        <authorList>
            <consortium name="EnsemblMetazoa"/>
        </authorList>
    </citation>
    <scope>IDENTIFICATION</scope>
</reference>
<dbReference type="OrthoDB" id="10261302at2759"/>
<dbReference type="InterPro" id="IPR036770">
    <property type="entry name" value="Ankyrin_rpt-contain_sf"/>
</dbReference>
<dbReference type="Pfam" id="PF00023">
    <property type="entry name" value="Ank"/>
    <property type="match status" value="1"/>
</dbReference>
<dbReference type="EnsemblMetazoa" id="Aqu2.1.37654_001">
    <property type="protein sequence ID" value="Aqu2.1.37654_001"/>
    <property type="gene ID" value="Aqu2.1.37654"/>
</dbReference>
<protein>
    <submittedName>
        <fullName evidence="6">Uncharacterized protein</fullName>
    </submittedName>
</protein>
<feature type="repeat" description="ANK" evidence="3">
    <location>
        <begin position="1127"/>
        <end position="1159"/>
    </location>
</feature>
<feature type="repeat" description="ANK" evidence="3">
    <location>
        <begin position="1001"/>
        <end position="1033"/>
    </location>
</feature>
<feature type="repeat" description="ANK" evidence="3">
    <location>
        <begin position="436"/>
        <end position="468"/>
    </location>
</feature>
<dbReference type="PROSITE" id="PS50297">
    <property type="entry name" value="ANK_REP_REGION"/>
    <property type="match status" value="13"/>
</dbReference>
<evidence type="ECO:0000313" key="6">
    <source>
        <dbReference type="EnsemblMetazoa" id="Aqu2.1.37654_001"/>
    </source>
</evidence>
<feature type="signal peptide" evidence="5">
    <location>
        <begin position="1"/>
        <end position="17"/>
    </location>
</feature>
<dbReference type="Pfam" id="PF12796">
    <property type="entry name" value="Ank_2"/>
    <property type="match status" value="10"/>
</dbReference>
<feature type="repeat" description="ANK" evidence="3">
    <location>
        <begin position="469"/>
        <end position="501"/>
    </location>
</feature>
<keyword evidence="5" id="KW-0732">Signal</keyword>
<feature type="region of interest" description="Disordered" evidence="4">
    <location>
        <begin position="852"/>
        <end position="872"/>
    </location>
</feature>
<evidence type="ECO:0000256" key="3">
    <source>
        <dbReference type="PROSITE-ProRule" id="PRU00023"/>
    </source>
</evidence>
<dbReference type="AlphaFoldDB" id="A0A1X7VD36"/>
<feature type="repeat" description="ANK" evidence="3">
    <location>
        <begin position="109"/>
        <end position="141"/>
    </location>
</feature>
<evidence type="ECO:0000256" key="2">
    <source>
        <dbReference type="ARBA" id="ARBA00023043"/>
    </source>
</evidence>
<feature type="repeat" description="ANK" evidence="3">
    <location>
        <begin position="690"/>
        <end position="714"/>
    </location>
</feature>
<dbReference type="SUPFAM" id="SSF48403">
    <property type="entry name" value="Ankyrin repeat"/>
    <property type="match status" value="4"/>
</dbReference>
<dbReference type="eggNOG" id="KOG4177">
    <property type="taxonomic scope" value="Eukaryota"/>
</dbReference>
<dbReference type="PRINTS" id="PR01415">
    <property type="entry name" value="ANKYRIN"/>
</dbReference>
<dbReference type="Gene3D" id="1.25.40.20">
    <property type="entry name" value="Ankyrin repeat-containing domain"/>
    <property type="match status" value="9"/>
</dbReference>
<organism evidence="6">
    <name type="scientific">Amphimedon queenslandica</name>
    <name type="common">Sponge</name>
    <dbReference type="NCBI Taxonomy" id="400682"/>
    <lineage>
        <taxon>Eukaryota</taxon>
        <taxon>Metazoa</taxon>
        <taxon>Porifera</taxon>
        <taxon>Demospongiae</taxon>
        <taxon>Heteroscleromorpha</taxon>
        <taxon>Haplosclerida</taxon>
        <taxon>Niphatidae</taxon>
        <taxon>Amphimedon</taxon>
    </lineage>
</organism>
<dbReference type="PANTHER" id="PTHR24198">
    <property type="entry name" value="ANKYRIN REPEAT AND PROTEIN KINASE DOMAIN-CONTAINING PROTEIN"/>
    <property type="match status" value="1"/>
</dbReference>
<keyword evidence="1" id="KW-0677">Repeat</keyword>
<evidence type="ECO:0000256" key="1">
    <source>
        <dbReference type="ARBA" id="ARBA00022737"/>
    </source>
</evidence>
<dbReference type="InterPro" id="IPR002110">
    <property type="entry name" value="Ankyrin_rpt"/>
</dbReference>
<feature type="repeat" description="ANK" evidence="3">
    <location>
        <begin position="818"/>
        <end position="842"/>
    </location>
</feature>